<keyword evidence="4" id="KW-0663">Pyridoxal phosphate</keyword>
<dbReference type="GO" id="GO:0030170">
    <property type="term" value="F:pyridoxal phosphate binding"/>
    <property type="evidence" value="ECO:0007669"/>
    <property type="project" value="InterPro"/>
</dbReference>
<comment type="cofactor">
    <cofactor evidence="1">
        <name>pyridoxal 5'-phosphate</name>
        <dbReference type="ChEBI" id="CHEBI:597326"/>
    </cofactor>
</comment>
<dbReference type="InterPro" id="IPR055103">
    <property type="entry name" value="PDXDC1-like_2nd"/>
</dbReference>
<feature type="domain" description="PDXDC1/PDXD2 second" evidence="8">
    <location>
        <begin position="428"/>
        <end position="557"/>
    </location>
</feature>
<dbReference type="PaxDb" id="7159-AAEL010939-PA"/>
<dbReference type="GO" id="GO:0019752">
    <property type="term" value="P:carboxylic acid metabolic process"/>
    <property type="evidence" value="ECO:0007669"/>
    <property type="project" value="InterPro"/>
</dbReference>
<evidence type="ECO:0000256" key="6">
    <source>
        <dbReference type="ARBA" id="ARBA00047190"/>
    </source>
</evidence>
<sequence length="813" mass="89409">MAETPSESGAPQGLNAMREPPLDEIPASNVRSSLAELETQASQVLNRLEYVKVALEQHQQNAMFPQMPVSPGFLQPDKKPSAEVLTSLETLISQLDIDEETDFVLPPLDDSSQLAAVSHSIGAYLSALDRQHLSRIVSKIVSDTNRWLSHLFRYMDCSTSYYRDSAECILHAVRLAIATRFPESMENRLAQLQNATLYISETSSLFALQNTCRYVGLPAANIRVVPCNTLFGVRGTMDASELQKLLATDVEAGRIPLFLIADLGSSICGEVDNLTVLRQVCSLNNMWLHCQGHCLAALAITKGTLTGIKAIPDSMTLNLGNWLGITGVPCVLMHRQVPVNVLTLFDVDPILSNRLTAIGLWTIMQTMGADAISERIFMAFDSCRHIHEVLSRIEGIRILVSRSFFLPSISSQKQTRFHIGILFETAVPVVVFQFDGSSGQNGVSVDQTSASNDAVKADDLQRNESDTKDVPNDPVSKSIEKISNASYYDRLNGWLGQILLRDCSQLNLEIINHPVYGTCIRYSPFAPGYGELLPLTEVIENVAQFVEAQIEILMATVKHKSRFNKLVEESPVLRLIELNDWAGLGSVHYVPEGWETLLTDQAKTELNRLNTALVDMLKAHDGAFSLGEGSDGLICVRFGMVTNETDVEELLDLVIQTGLKIQENSKILDTMTEILKKGIEAAETDLQREAEEKLWQDGILRQVPLVGRVVNWWSPPAKESGVKGRSLNLTQGVVESTENIYKYHMQMSAKANQLKGNKNPPTPLVQTPISADGTSLHSRNASSSSQQSSATADKSSSQQQHNGQQTAPEVASA</sequence>
<feature type="compositionally biased region" description="Low complexity" evidence="7">
    <location>
        <begin position="775"/>
        <end position="800"/>
    </location>
</feature>
<dbReference type="Gene3D" id="3.40.640.10">
    <property type="entry name" value="Type I PLP-dependent aspartate aminotransferase-like (Major domain)"/>
    <property type="match status" value="1"/>
</dbReference>
<evidence type="ECO:0000256" key="4">
    <source>
        <dbReference type="ARBA" id="ARBA00022898"/>
    </source>
</evidence>
<dbReference type="PANTHER" id="PTHR42735">
    <property type="match status" value="1"/>
</dbReference>
<feature type="compositionally biased region" description="Polar residues" evidence="7">
    <location>
        <begin position="764"/>
        <end position="773"/>
    </location>
</feature>
<dbReference type="InterPro" id="IPR015421">
    <property type="entry name" value="PyrdxlP-dep_Trfase_major"/>
</dbReference>
<dbReference type="InterPro" id="IPR055102">
    <property type="entry name" value="PDXDC1-like_3rd"/>
</dbReference>
<evidence type="ECO:0000256" key="7">
    <source>
        <dbReference type="SAM" id="MobiDB-lite"/>
    </source>
</evidence>
<feature type="domain" description="PDXDC1-like third" evidence="9">
    <location>
        <begin position="563"/>
        <end position="666"/>
    </location>
</feature>
<dbReference type="InterPro" id="IPR050477">
    <property type="entry name" value="GrpII_AminoAcid_Decarb"/>
</dbReference>
<feature type="compositionally biased region" description="Basic and acidic residues" evidence="7">
    <location>
        <begin position="455"/>
        <end position="471"/>
    </location>
</feature>
<keyword evidence="3" id="KW-0210">Decarboxylase</keyword>
<name>Q16RJ9_AEDAE</name>
<keyword evidence="5" id="KW-0456">Lyase</keyword>
<evidence type="ECO:0000259" key="9">
    <source>
        <dbReference type="Pfam" id="PF22937"/>
    </source>
</evidence>
<evidence type="ECO:0000256" key="3">
    <source>
        <dbReference type="ARBA" id="ARBA00022793"/>
    </source>
</evidence>
<dbReference type="Pfam" id="PF22930">
    <property type="entry name" value="PDXDC1-like_cen"/>
    <property type="match status" value="1"/>
</dbReference>
<reference evidence="10" key="3">
    <citation type="submission" date="2012-09" db="EMBL/GenBank/DDBJ databases">
        <authorList>
            <consortium name="VectorBase"/>
        </authorList>
    </citation>
    <scope>NUCLEOTIDE SEQUENCE</scope>
    <source>
        <strain evidence="10">Liverpool</strain>
    </source>
</reference>
<evidence type="ECO:0000256" key="5">
    <source>
        <dbReference type="ARBA" id="ARBA00023239"/>
    </source>
</evidence>
<gene>
    <name evidence="10" type="ORF">AaeL_AAEL010939</name>
</gene>
<dbReference type="EMBL" id="CH477708">
    <property type="protein sequence ID" value="EAT37021.1"/>
    <property type="molecule type" value="Genomic_DNA"/>
</dbReference>
<evidence type="ECO:0000313" key="10">
    <source>
        <dbReference type="EMBL" id="EAT37021.1"/>
    </source>
</evidence>
<dbReference type="GO" id="GO:0016831">
    <property type="term" value="F:carboxy-lyase activity"/>
    <property type="evidence" value="ECO:0007669"/>
    <property type="project" value="UniProtKB-KW"/>
</dbReference>
<dbReference type="VEuPathDB" id="VectorBase:AAEL010939"/>
<comment type="similarity">
    <text evidence="2">Belongs to the group II decarboxylase family.</text>
</comment>
<dbReference type="STRING" id="7159.Q16RJ9"/>
<organism evidence="10 11">
    <name type="scientific">Aedes aegypti</name>
    <name type="common">Yellowfever mosquito</name>
    <name type="synonym">Culex aegypti</name>
    <dbReference type="NCBI Taxonomy" id="7159"/>
    <lineage>
        <taxon>Eukaryota</taxon>
        <taxon>Metazoa</taxon>
        <taxon>Ecdysozoa</taxon>
        <taxon>Arthropoda</taxon>
        <taxon>Hexapoda</taxon>
        <taxon>Insecta</taxon>
        <taxon>Pterygota</taxon>
        <taxon>Neoptera</taxon>
        <taxon>Endopterygota</taxon>
        <taxon>Diptera</taxon>
        <taxon>Nematocera</taxon>
        <taxon>Culicoidea</taxon>
        <taxon>Culicidae</taxon>
        <taxon>Culicinae</taxon>
        <taxon>Aedini</taxon>
        <taxon>Aedes</taxon>
        <taxon>Stegomyia</taxon>
    </lineage>
</organism>
<dbReference type="PhylomeDB" id="Q16RJ9"/>
<evidence type="ECO:0000256" key="1">
    <source>
        <dbReference type="ARBA" id="ARBA00001933"/>
    </source>
</evidence>
<dbReference type="PANTHER" id="PTHR42735:SF1">
    <property type="entry name" value="PYRIDOXAL-DEPENDENT DECARBOXYLASE DOMAIN-CONTAINING PROTEIN 1-RELATED"/>
    <property type="match status" value="1"/>
</dbReference>
<feature type="region of interest" description="Disordered" evidence="7">
    <location>
        <begin position="753"/>
        <end position="813"/>
    </location>
</feature>
<dbReference type="OMA" id="RLQYACR"/>
<reference evidence="10" key="2">
    <citation type="journal article" date="2007" name="Science">
        <title>Genome sequence of Aedes aegypti, a major arbovirus vector.</title>
        <authorList>
            <person name="Nene V."/>
            <person name="Wortman J.R."/>
            <person name="Lawson D."/>
            <person name="Haas B."/>
            <person name="Kodira C."/>
            <person name="Tu Z.J."/>
            <person name="Loftus B."/>
            <person name="Xi Z."/>
            <person name="Megy K."/>
            <person name="Grabherr M."/>
            <person name="Ren Q."/>
            <person name="Zdobnov E.M."/>
            <person name="Lobo N.F."/>
            <person name="Campbell K.S."/>
            <person name="Brown S.E."/>
            <person name="Bonaldo M.F."/>
            <person name="Zhu J."/>
            <person name="Sinkins S.P."/>
            <person name="Hogenkamp D.G."/>
            <person name="Amedeo P."/>
            <person name="Arensburger P."/>
            <person name="Atkinson P.W."/>
            <person name="Bidwell S."/>
            <person name="Biedler J."/>
            <person name="Birney E."/>
            <person name="Bruggner R.V."/>
            <person name="Costas J."/>
            <person name="Coy M.R."/>
            <person name="Crabtree J."/>
            <person name="Crawford M."/>
            <person name="Debruyn B."/>
            <person name="Decaprio D."/>
            <person name="Eiglmeier K."/>
            <person name="Eisenstadt E."/>
            <person name="El-Dorry H."/>
            <person name="Gelbart W.M."/>
            <person name="Gomes S.L."/>
            <person name="Hammond M."/>
            <person name="Hannick L.I."/>
            <person name="Hogan J.R."/>
            <person name="Holmes M.H."/>
            <person name="Jaffe D."/>
            <person name="Johnston J.S."/>
            <person name="Kennedy R.C."/>
            <person name="Koo H."/>
            <person name="Kravitz S."/>
            <person name="Kriventseva E.V."/>
            <person name="Kulp D."/>
            <person name="Labutti K."/>
            <person name="Lee E."/>
            <person name="Li S."/>
            <person name="Lovin D.D."/>
            <person name="Mao C."/>
            <person name="Mauceli E."/>
            <person name="Menck C.F."/>
            <person name="Miller J.R."/>
            <person name="Montgomery P."/>
            <person name="Mori A."/>
            <person name="Nascimento A.L."/>
            <person name="Naveira H.F."/>
            <person name="Nusbaum C."/>
            <person name="O'leary S."/>
            <person name="Orvis J."/>
            <person name="Pertea M."/>
            <person name="Quesneville H."/>
            <person name="Reidenbach K.R."/>
            <person name="Rogers Y.H."/>
            <person name="Roth C.W."/>
            <person name="Schneider J.R."/>
            <person name="Schatz M."/>
            <person name="Shumway M."/>
            <person name="Stanke M."/>
            <person name="Stinson E.O."/>
            <person name="Tubio J.M."/>
            <person name="Vanzee J.P."/>
            <person name="Verjovski-Almeida S."/>
            <person name="Werner D."/>
            <person name="White O."/>
            <person name="Wyder S."/>
            <person name="Zeng Q."/>
            <person name="Zhao Q."/>
            <person name="Zhao Y."/>
            <person name="Hill C.A."/>
            <person name="Raikhel A.S."/>
            <person name="Soares M.B."/>
            <person name="Knudson D.L."/>
            <person name="Lee N.H."/>
            <person name="Galagan J."/>
            <person name="Salzberg S.L."/>
            <person name="Paulsen I.T."/>
            <person name="Dimopoulos G."/>
            <person name="Collins F.H."/>
            <person name="Birren B."/>
            <person name="Fraser-Liggett C.M."/>
            <person name="Severson D.W."/>
        </authorList>
    </citation>
    <scope>NUCLEOTIDE SEQUENCE [LARGE SCALE GENOMIC DNA]</scope>
    <source>
        <strain evidence="10">Liverpool</strain>
    </source>
</reference>
<dbReference type="InterPro" id="IPR002129">
    <property type="entry name" value="PyrdxlP-dep_de-COase"/>
</dbReference>
<feature type="region of interest" description="Disordered" evidence="7">
    <location>
        <begin position="1"/>
        <end position="24"/>
    </location>
</feature>
<dbReference type="SUPFAM" id="SSF53383">
    <property type="entry name" value="PLP-dependent transferases"/>
    <property type="match status" value="1"/>
</dbReference>
<dbReference type="eggNOG" id="KOG0630">
    <property type="taxonomic scope" value="Eukaryota"/>
</dbReference>
<evidence type="ECO:0000256" key="2">
    <source>
        <dbReference type="ARBA" id="ARBA00009533"/>
    </source>
</evidence>
<reference evidence="10" key="1">
    <citation type="submission" date="2005-10" db="EMBL/GenBank/DDBJ databases">
        <authorList>
            <person name="Loftus B.J."/>
            <person name="Nene V.M."/>
            <person name="Hannick L.I."/>
            <person name="Bidwell S."/>
            <person name="Haas B."/>
            <person name="Amedeo P."/>
            <person name="Orvis J."/>
            <person name="Wortman J.R."/>
            <person name="White O.R."/>
            <person name="Salzberg S."/>
            <person name="Shumway M."/>
            <person name="Koo H."/>
            <person name="Zhao Y."/>
            <person name="Holmes M."/>
            <person name="Miller J."/>
            <person name="Schatz M."/>
            <person name="Pop M."/>
            <person name="Pai G."/>
            <person name="Utterback T."/>
            <person name="Rogers Y.-H."/>
            <person name="Kravitz S."/>
            <person name="Fraser C.M."/>
        </authorList>
    </citation>
    <scope>NUCLEOTIDE SEQUENCE</scope>
    <source>
        <strain evidence="10">Liverpool</strain>
    </source>
</reference>
<dbReference type="Proteomes" id="UP000682892">
    <property type="component" value="Unassembled WGS sequence"/>
</dbReference>
<dbReference type="Pfam" id="PF00282">
    <property type="entry name" value="Pyridoxal_deC"/>
    <property type="match status" value="1"/>
</dbReference>
<dbReference type="InterPro" id="IPR015424">
    <property type="entry name" value="PyrdxlP-dep_Trfase"/>
</dbReference>
<proteinExistence type="inferred from homology"/>
<dbReference type="Pfam" id="PF22937">
    <property type="entry name" value="PDXDC1-like_cen2"/>
    <property type="match status" value="1"/>
</dbReference>
<dbReference type="AlphaFoldDB" id="Q16RJ9"/>
<evidence type="ECO:0000313" key="11">
    <source>
        <dbReference type="Proteomes" id="UP000682892"/>
    </source>
</evidence>
<feature type="region of interest" description="Disordered" evidence="7">
    <location>
        <begin position="454"/>
        <end position="476"/>
    </location>
</feature>
<protein>
    <recommendedName>
        <fullName evidence="6">Pyridoxal-dependent decarboxylase domain-containing protein 1</fullName>
    </recommendedName>
</protein>
<accession>Q16RJ9</accession>
<evidence type="ECO:0000259" key="8">
    <source>
        <dbReference type="Pfam" id="PF22930"/>
    </source>
</evidence>